<feature type="domain" description="HTH araC/xylS-type" evidence="4">
    <location>
        <begin position="127"/>
        <end position="226"/>
    </location>
</feature>
<dbReference type="Proteomes" id="UP000253426">
    <property type="component" value="Unassembled WGS sequence"/>
</dbReference>
<proteinExistence type="predicted"/>
<accession>A0A366HWY3</accession>
<dbReference type="Pfam" id="PF12833">
    <property type="entry name" value="HTH_18"/>
    <property type="match status" value="1"/>
</dbReference>
<keyword evidence="3" id="KW-0804">Transcription</keyword>
<evidence type="ECO:0000313" key="5">
    <source>
        <dbReference type="EMBL" id="RBP47995.1"/>
    </source>
</evidence>
<evidence type="ECO:0000256" key="1">
    <source>
        <dbReference type="ARBA" id="ARBA00023015"/>
    </source>
</evidence>
<dbReference type="InterPro" id="IPR000014">
    <property type="entry name" value="PAS"/>
</dbReference>
<gene>
    <name evidence="5" type="ORF">DES53_101795</name>
</gene>
<evidence type="ECO:0000313" key="6">
    <source>
        <dbReference type="Proteomes" id="UP000253426"/>
    </source>
</evidence>
<dbReference type="InterPro" id="IPR035965">
    <property type="entry name" value="PAS-like_dom_sf"/>
</dbReference>
<keyword evidence="2" id="KW-0238">DNA-binding</keyword>
<name>A0A366HWY3_9BACT</name>
<protein>
    <submittedName>
        <fullName evidence="5">AraC family transcriptional regulator</fullName>
    </submittedName>
</protein>
<dbReference type="EMBL" id="QNRR01000001">
    <property type="protein sequence ID" value="RBP47995.1"/>
    <property type="molecule type" value="Genomic_DNA"/>
</dbReference>
<dbReference type="PANTHER" id="PTHR46796">
    <property type="entry name" value="HTH-TYPE TRANSCRIPTIONAL ACTIVATOR RHAS-RELATED"/>
    <property type="match status" value="1"/>
</dbReference>
<dbReference type="SUPFAM" id="SSF46689">
    <property type="entry name" value="Homeodomain-like"/>
    <property type="match status" value="1"/>
</dbReference>
<reference evidence="5 6" key="1">
    <citation type="submission" date="2018-06" db="EMBL/GenBank/DDBJ databases">
        <title>Genomic Encyclopedia of Type Strains, Phase IV (KMG-IV): sequencing the most valuable type-strain genomes for metagenomic binning, comparative biology and taxonomic classification.</title>
        <authorList>
            <person name="Goeker M."/>
        </authorList>
    </citation>
    <scope>NUCLEOTIDE SEQUENCE [LARGE SCALE GENOMIC DNA]</scope>
    <source>
        <strain evidence="5 6">DSM 25532</strain>
    </source>
</reference>
<dbReference type="PROSITE" id="PS00041">
    <property type="entry name" value="HTH_ARAC_FAMILY_1"/>
    <property type="match status" value="1"/>
</dbReference>
<keyword evidence="6" id="KW-1185">Reference proteome</keyword>
<dbReference type="Gene3D" id="3.30.450.20">
    <property type="entry name" value="PAS domain"/>
    <property type="match status" value="1"/>
</dbReference>
<dbReference type="InterPro" id="IPR018060">
    <property type="entry name" value="HTH_AraC"/>
</dbReference>
<dbReference type="PROSITE" id="PS01124">
    <property type="entry name" value="HTH_ARAC_FAMILY_2"/>
    <property type="match status" value="1"/>
</dbReference>
<dbReference type="GO" id="GO:0003700">
    <property type="term" value="F:DNA-binding transcription factor activity"/>
    <property type="evidence" value="ECO:0007669"/>
    <property type="project" value="InterPro"/>
</dbReference>
<comment type="caution">
    <text evidence="5">The sequence shown here is derived from an EMBL/GenBank/DDBJ whole genome shotgun (WGS) entry which is preliminary data.</text>
</comment>
<organism evidence="5 6">
    <name type="scientific">Roseimicrobium gellanilyticum</name>
    <dbReference type="NCBI Taxonomy" id="748857"/>
    <lineage>
        <taxon>Bacteria</taxon>
        <taxon>Pseudomonadati</taxon>
        <taxon>Verrucomicrobiota</taxon>
        <taxon>Verrucomicrobiia</taxon>
        <taxon>Verrucomicrobiales</taxon>
        <taxon>Verrucomicrobiaceae</taxon>
        <taxon>Roseimicrobium</taxon>
    </lineage>
</organism>
<keyword evidence="1" id="KW-0805">Transcription regulation</keyword>
<dbReference type="Pfam" id="PF08448">
    <property type="entry name" value="PAS_4"/>
    <property type="match status" value="1"/>
</dbReference>
<dbReference type="SUPFAM" id="SSF55785">
    <property type="entry name" value="PYP-like sensor domain (PAS domain)"/>
    <property type="match status" value="1"/>
</dbReference>
<evidence type="ECO:0000259" key="4">
    <source>
        <dbReference type="PROSITE" id="PS01124"/>
    </source>
</evidence>
<dbReference type="InterPro" id="IPR013656">
    <property type="entry name" value="PAS_4"/>
</dbReference>
<dbReference type="SMART" id="SM00342">
    <property type="entry name" value="HTH_ARAC"/>
    <property type="match status" value="1"/>
</dbReference>
<dbReference type="Gene3D" id="1.10.10.60">
    <property type="entry name" value="Homeodomain-like"/>
    <property type="match status" value="2"/>
</dbReference>
<dbReference type="InterPro" id="IPR050204">
    <property type="entry name" value="AraC_XylS_family_regulators"/>
</dbReference>
<dbReference type="InterPro" id="IPR018062">
    <property type="entry name" value="HTH_AraC-typ_CS"/>
</dbReference>
<dbReference type="InterPro" id="IPR009057">
    <property type="entry name" value="Homeodomain-like_sf"/>
</dbReference>
<sequence length="228" mass="25418">MVALFDGMMDTVFFVKDAGGRYLEVNQTLVERCGLRSKSELLGRTVSEVFPGELARSYARQDLEVLRQGRKIRNRLELHWQKNRRAGWCLTAKVPIRRVEGEIIGLVGISRDLQTPGGSEGIPPTLSKAMAYLEKHCDDSALSPALLARKAEMSPTRFARLVKRVFHLTPGQIITQARIQMASRLLQETEGSVAEIALACGYCDHSAFTRAFREATGVTPSQFRVAVR</sequence>
<dbReference type="GO" id="GO:0043565">
    <property type="term" value="F:sequence-specific DNA binding"/>
    <property type="evidence" value="ECO:0007669"/>
    <property type="project" value="InterPro"/>
</dbReference>
<evidence type="ECO:0000256" key="3">
    <source>
        <dbReference type="ARBA" id="ARBA00023163"/>
    </source>
</evidence>
<dbReference type="PRINTS" id="PR00032">
    <property type="entry name" value="HTHARAC"/>
</dbReference>
<evidence type="ECO:0000256" key="2">
    <source>
        <dbReference type="ARBA" id="ARBA00023125"/>
    </source>
</evidence>
<dbReference type="AlphaFoldDB" id="A0A366HWY3"/>
<dbReference type="NCBIfam" id="TIGR00229">
    <property type="entry name" value="sensory_box"/>
    <property type="match status" value="1"/>
</dbReference>
<dbReference type="PANTHER" id="PTHR46796:SF13">
    <property type="entry name" value="HTH-TYPE TRANSCRIPTIONAL ACTIVATOR RHAS"/>
    <property type="match status" value="1"/>
</dbReference>
<dbReference type="InterPro" id="IPR020449">
    <property type="entry name" value="Tscrpt_reg_AraC-type_HTH"/>
</dbReference>